<dbReference type="Proteomes" id="UP000827872">
    <property type="component" value="Linkage Group LG05"/>
</dbReference>
<evidence type="ECO:0000313" key="2">
    <source>
        <dbReference type="Proteomes" id="UP000827872"/>
    </source>
</evidence>
<proteinExistence type="predicted"/>
<accession>A0ACB8F2X9</accession>
<sequence length="223" mass="25396">MEKALTYRSNSKDQDANCSTKICPSRHLVNSSQLPLSAATGIPVASTPTLAEAQVCSSGFVQTLPDSPAAATLPQRSSNRVLPISSTCLNDCGQVKLGLQYVENLHELWVFIESCRGLRLGGGKRGKPNPYVTGFLLPWDSRIRKTKFQWGTRDPAFRERLRFPVERARLKNKRVILSVWHQVTFEHDHLIGQVNIDLDKWNFNKERMDWYPLQPRRRVFGHL</sequence>
<evidence type="ECO:0000313" key="1">
    <source>
        <dbReference type="EMBL" id="KAH7999239.1"/>
    </source>
</evidence>
<protein>
    <submittedName>
        <fullName evidence="1">Uncharacterized protein</fullName>
    </submittedName>
</protein>
<comment type="caution">
    <text evidence="1">The sequence shown here is derived from an EMBL/GenBank/DDBJ whole genome shotgun (WGS) entry which is preliminary data.</text>
</comment>
<keyword evidence="2" id="KW-1185">Reference proteome</keyword>
<dbReference type="EMBL" id="CM037618">
    <property type="protein sequence ID" value="KAH7999239.1"/>
    <property type="molecule type" value="Genomic_DNA"/>
</dbReference>
<name>A0ACB8F2X9_9SAUR</name>
<reference evidence="1" key="1">
    <citation type="submission" date="2021-08" db="EMBL/GenBank/DDBJ databases">
        <title>The first chromosome-level gecko genome reveals the dynamic sex chromosomes of Neotropical dwarf geckos (Sphaerodactylidae: Sphaerodactylus).</title>
        <authorList>
            <person name="Pinto B.J."/>
            <person name="Keating S.E."/>
            <person name="Gamble T."/>
        </authorList>
    </citation>
    <scope>NUCLEOTIDE SEQUENCE</scope>
    <source>
        <strain evidence="1">TG3544</strain>
    </source>
</reference>
<organism evidence="1 2">
    <name type="scientific">Sphaerodactylus townsendi</name>
    <dbReference type="NCBI Taxonomy" id="933632"/>
    <lineage>
        <taxon>Eukaryota</taxon>
        <taxon>Metazoa</taxon>
        <taxon>Chordata</taxon>
        <taxon>Craniata</taxon>
        <taxon>Vertebrata</taxon>
        <taxon>Euteleostomi</taxon>
        <taxon>Lepidosauria</taxon>
        <taxon>Squamata</taxon>
        <taxon>Bifurcata</taxon>
        <taxon>Gekkota</taxon>
        <taxon>Sphaerodactylidae</taxon>
        <taxon>Sphaerodactylus</taxon>
    </lineage>
</organism>
<gene>
    <name evidence="1" type="ORF">K3G42_007040</name>
</gene>